<sequence>MSGVWDFILSPAGIALYAGFWVFKIVAGAWLLSRAVAMLPGRARIWAEEKLIRLRLLKRPTGPL</sequence>
<keyword evidence="1" id="KW-0472">Membrane</keyword>
<name>A0A940MI67_9RHOB</name>
<organism evidence="2 3">
    <name type="scientific">Sagittula salina</name>
    <dbReference type="NCBI Taxonomy" id="2820268"/>
    <lineage>
        <taxon>Bacteria</taxon>
        <taxon>Pseudomonadati</taxon>
        <taxon>Pseudomonadota</taxon>
        <taxon>Alphaproteobacteria</taxon>
        <taxon>Rhodobacterales</taxon>
        <taxon>Roseobacteraceae</taxon>
        <taxon>Sagittula</taxon>
    </lineage>
</organism>
<dbReference type="EMBL" id="JAGISH010000002">
    <property type="protein sequence ID" value="MBP0481961.1"/>
    <property type="molecule type" value="Genomic_DNA"/>
</dbReference>
<dbReference type="RefSeq" id="WP_209359806.1">
    <property type="nucleotide sequence ID" value="NZ_JAGISH010000002.1"/>
</dbReference>
<evidence type="ECO:0000313" key="3">
    <source>
        <dbReference type="Proteomes" id="UP000675940"/>
    </source>
</evidence>
<reference evidence="2" key="1">
    <citation type="submission" date="2021-03" db="EMBL/GenBank/DDBJ databases">
        <title>Sagittula salina sp. nov. strain M10.9X isolated from the marine waste.</title>
        <authorList>
            <person name="Satari L."/>
            <person name="Molina-Menor E."/>
            <person name="Vidal-Verdu A."/>
            <person name="Pascual J."/>
            <person name="Pereto J."/>
            <person name="Porcar M."/>
        </authorList>
    </citation>
    <scope>NUCLEOTIDE SEQUENCE</scope>
    <source>
        <strain evidence="2">M10.9X</strain>
    </source>
</reference>
<keyword evidence="1" id="KW-0812">Transmembrane</keyword>
<keyword evidence="1" id="KW-1133">Transmembrane helix</keyword>
<evidence type="ECO:0000256" key="1">
    <source>
        <dbReference type="SAM" id="Phobius"/>
    </source>
</evidence>
<comment type="caution">
    <text evidence="2">The sequence shown here is derived from an EMBL/GenBank/DDBJ whole genome shotgun (WGS) entry which is preliminary data.</text>
</comment>
<dbReference type="AlphaFoldDB" id="A0A940MI67"/>
<dbReference type="Proteomes" id="UP000675940">
    <property type="component" value="Unassembled WGS sequence"/>
</dbReference>
<keyword evidence="3" id="KW-1185">Reference proteome</keyword>
<gene>
    <name evidence="2" type="ORF">J5474_05565</name>
</gene>
<accession>A0A940MI67</accession>
<evidence type="ECO:0000313" key="2">
    <source>
        <dbReference type="EMBL" id="MBP0481961.1"/>
    </source>
</evidence>
<feature type="transmembrane region" description="Helical" evidence="1">
    <location>
        <begin position="12"/>
        <end position="32"/>
    </location>
</feature>
<protein>
    <submittedName>
        <fullName evidence="2">Uncharacterized protein</fullName>
    </submittedName>
</protein>
<proteinExistence type="predicted"/>